<evidence type="ECO:0000313" key="2">
    <source>
        <dbReference type="EMBL" id="MFC4110871.1"/>
    </source>
</evidence>
<feature type="domain" description="DUF5753" evidence="1">
    <location>
        <begin position="3"/>
        <end position="39"/>
    </location>
</feature>
<protein>
    <submittedName>
        <fullName evidence="2">Scr1 family TA system antitoxin-like transcriptional regulator</fullName>
    </submittedName>
</protein>
<dbReference type="InterPro" id="IPR043917">
    <property type="entry name" value="DUF5753"/>
</dbReference>
<reference evidence="3" key="1">
    <citation type="journal article" date="2019" name="Int. J. Syst. Evol. Microbiol.">
        <title>The Global Catalogue of Microorganisms (GCM) 10K type strain sequencing project: providing services to taxonomists for standard genome sequencing and annotation.</title>
        <authorList>
            <consortium name="The Broad Institute Genomics Platform"/>
            <consortium name="The Broad Institute Genome Sequencing Center for Infectious Disease"/>
            <person name="Wu L."/>
            <person name="Ma J."/>
        </authorList>
    </citation>
    <scope>NUCLEOTIDE SEQUENCE [LARGE SCALE GENOMIC DNA]</scope>
    <source>
        <strain evidence="3">2902at01</strain>
    </source>
</reference>
<sequence length="48" mass="5478">MPDRALYLDRPEELATYQKVWSSLDALALDEGQSRQLINKIIGEVHHG</sequence>
<comment type="caution">
    <text evidence="2">The sequence shown here is derived from an EMBL/GenBank/DDBJ whole genome shotgun (WGS) entry which is preliminary data.</text>
</comment>
<proteinExistence type="predicted"/>
<evidence type="ECO:0000313" key="3">
    <source>
        <dbReference type="Proteomes" id="UP001595868"/>
    </source>
</evidence>
<name>A0ABV8KXK5_9ACTN</name>
<keyword evidence="3" id="KW-1185">Reference proteome</keyword>
<accession>A0ABV8KXK5</accession>
<dbReference type="Proteomes" id="UP001595868">
    <property type="component" value="Unassembled WGS sequence"/>
</dbReference>
<dbReference type="EMBL" id="JBHSBN010000075">
    <property type="protein sequence ID" value="MFC4110871.1"/>
    <property type="molecule type" value="Genomic_DNA"/>
</dbReference>
<dbReference type="RefSeq" id="WP_377553705.1">
    <property type="nucleotide sequence ID" value="NZ_JBHSBN010000075.1"/>
</dbReference>
<organism evidence="2 3">
    <name type="scientific">Micromonospora zhanjiangensis</name>
    <dbReference type="NCBI Taxonomy" id="1522057"/>
    <lineage>
        <taxon>Bacteria</taxon>
        <taxon>Bacillati</taxon>
        <taxon>Actinomycetota</taxon>
        <taxon>Actinomycetes</taxon>
        <taxon>Micromonosporales</taxon>
        <taxon>Micromonosporaceae</taxon>
        <taxon>Micromonospora</taxon>
    </lineage>
</organism>
<evidence type="ECO:0000259" key="1">
    <source>
        <dbReference type="Pfam" id="PF19054"/>
    </source>
</evidence>
<dbReference type="Pfam" id="PF19054">
    <property type="entry name" value="DUF5753"/>
    <property type="match status" value="1"/>
</dbReference>
<gene>
    <name evidence="2" type="ORF">ACFOX0_33810</name>
</gene>